<dbReference type="Pfam" id="PF10105">
    <property type="entry name" value="DUF2344"/>
    <property type="match status" value="1"/>
</dbReference>
<dbReference type="NCBIfam" id="TIGR03936">
    <property type="entry name" value="sam_1_link_chp"/>
    <property type="match status" value="1"/>
</dbReference>
<dbReference type="Pfam" id="PF04055">
    <property type="entry name" value="Radical_SAM"/>
    <property type="match status" value="1"/>
</dbReference>
<dbReference type="Proteomes" id="UP000242881">
    <property type="component" value="Unassembled WGS sequence"/>
</dbReference>
<dbReference type="GO" id="GO:0051536">
    <property type="term" value="F:iron-sulfur cluster binding"/>
    <property type="evidence" value="ECO:0007669"/>
    <property type="project" value="InterPro"/>
</dbReference>
<proteinExistence type="predicted"/>
<dbReference type="GO" id="GO:0003824">
    <property type="term" value="F:catalytic activity"/>
    <property type="evidence" value="ECO:0007669"/>
    <property type="project" value="InterPro"/>
</dbReference>
<dbReference type="InterPro" id="IPR045784">
    <property type="entry name" value="Radical_SAM_N2"/>
</dbReference>
<dbReference type="PROSITE" id="PS51918">
    <property type="entry name" value="RADICAL_SAM"/>
    <property type="match status" value="1"/>
</dbReference>
<evidence type="ECO:0000313" key="3">
    <source>
        <dbReference type="Proteomes" id="UP000242881"/>
    </source>
</evidence>
<dbReference type="NCBIfam" id="TIGR03960">
    <property type="entry name" value="rSAM_fuse_unch"/>
    <property type="match status" value="1"/>
</dbReference>
<dbReference type="PANTHER" id="PTHR42731:SF1">
    <property type="entry name" value="RADICAL SAM DOMAIN PROTEIN"/>
    <property type="match status" value="1"/>
</dbReference>
<organism evidence="2 3">
    <name type="scientific">Calditerrivibrio nitroreducens</name>
    <dbReference type="NCBI Taxonomy" id="477976"/>
    <lineage>
        <taxon>Bacteria</taxon>
        <taxon>Pseudomonadati</taxon>
        <taxon>Deferribacterota</taxon>
        <taxon>Deferribacteres</taxon>
        <taxon>Deferribacterales</taxon>
        <taxon>Calditerrivibrionaceae</taxon>
    </lineage>
</organism>
<sequence length="787" mass="91048">MVSKPVRYINNEINSIHKKINDGIVKVCLAFPDTYEIGMSHLGMKILYESLNSSDKIVAERFFVPWMDAITIMGEDLFVSLESKIPLNRFDILGFSLQYELSYSNIILTLKYSKIPFWSSERSENDPIIVAGGPCVYNPAPLNRIVDAFFVGEMDDEFRKVLEGVLKFRSRKDRLEYLNSFPFVYVPILDYNKIVKRNIFTEFSHKTNLKNQIVPLMPVVQDRVSIEISRGCTRGCRFCQAGMIYRPSREQNVEKIISDGLSLLNKTGYNEISLMSLSASDYSSISELLLSLSELVKNDKISLSLPSLRVDKIDDFIFESLSKVRKSGFTIAPEAGSQRMRDIINKNISEDEIFTAVEKAQKNGWSSAKLYFMVGLPFETDDDVAEIAELVKRLKLNFRGKNSIDITASVSNFVPKPFTPFQWHPQNRREDFLRKHNMLKDLFKRYKINFKMHNIDQSVMEGVFSRGDDRLNDIIIKAVESGCCFDGWNEYFDMSKWRDTFDDYGYSVEEFACKEYKYDDILPWDNINPLVSKDFLWGEYQKSSSGILIPDCKTERCTGCGVCDFDKIKNIKADKYDIEIKAEIDDFKEINYSVIFTKKGFSSLLSALEVSRVFSHAFNIIGYRLSYSKGFNPQPRINYVYPLPVGVEGENEILLIRGDEITDLDNLIKRLNVILPDGLVVKEIGKISKYEQGDADVIYRFEKDDYCFLKSLYERGEAYYIKKSKKGENKIINIDQYFPRFNDNKFMISLKISNMGGYNPLDFFKYTNYNYNKIVREKIILKGLEYV</sequence>
<dbReference type="InterPro" id="IPR023862">
    <property type="entry name" value="CHP03960_rSAM"/>
</dbReference>
<dbReference type="CDD" id="cd01335">
    <property type="entry name" value="Radical_SAM"/>
    <property type="match status" value="1"/>
</dbReference>
<dbReference type="EMBL" id="PNIN01000042">
    <property type="protein sequence ID" value="PMP71378.1"/>
    <property type="molecule type" value="Genomic_DNA"/>
</dbReference>
<dbReference type="Gene3D" id="3.80.30.20">
    <property type="entry name" value="tm_1862 like domain"/>
    <property type="match status" value="1"/>
</dbReference>
<dbReference type="InterPro" id="IPR023404">
    <property type="entry name" value="rSAM_horseshoe"/>
</dbReference>
<comment type="caution">
    <text evidence="2">The sequence shown here is derived from an EMBL/GenBank/DDBJ whole genome shotgun (WGS) entry which is preliminary data.</text>
</comment>
<name>A0A2J6WLY7_9BACT</name>
<gene>
    <name evidence="2" type="ORF">C0187_04245</name>
</gene>
<protein>
    <submittedName>
        <fullName evidence="2">B12-binding domain-containing radical SAM protein</fullName>
    </submittedName>
</protein>
<accession>A0A2J6WLY7</accession>
<dbReference type="SUPFAM" id="SSF102114">
    <property type="entry name" value="Radical SAM enzymes"/>
    <property type="match status" value="1"/>
</dbReference>
<dbReference type="SFLD" id="SFLDG01082">
    <property type="entry name" value="B12-binding_domain_containing"/>
    <property type="match status" value="1"/>
</dbReference>
<dbReference type="InterPro" id="IPR018768">
    <property type="entry name" value="DUF2344"/>
</dbReference>
<dbReference type="SFLD" id="SFLDS00029">
    <property type="entry name" value="Radical_SAM"/>
    <property type="match status" value="1"/>
</dbReference>
<dbReference type="InterPro" id="IPR007197">
    <property type="entry name" value="rSAM"/>
</dbReference>
<dbReference type="InterPro" id="IPR058240">
    <property type="entry name" value="rSAM_sf"/>
</dbReference>
<dbReference type="Pfam" id="PF19864">
    <property type="entry name" value="Radical_SAM_N2"/>
    <property type="match status" value="1"/>
</dbReference>
<evidence type="ECO:0000259" key="1">
    <source>
        <dbReference type="PROSITE" id="PS51918"/>
    </source>
</evidence>
<dbReference type="PANTHER" id="PTHR42731">
    <property type="entry name" value="SLL1084 PROTEIN"/>
    <property type="match status" value="1"/>
</dbReference>
<evidence type="ECO:0000313" key="2">
    <source>
        <dbReference type="EMBL" id="PMP71378.1"/>
    </source>
</evidence>
<reference evidence="2 3" key="1">
    <citation type="submission" date="2018-01" db="EMBL/GenBank/DDBJ databases">
        <title>Metagenomic assembled genomes from two thermal pools in the Uzon Caldera, Kamchatka, Russia.</title>
        <authorList>
            <person name="Wilkins L."/>
            <person name="Ettinger C."/>
        </authorList>
    </citation>
    <scope>NUCLEOTIDE SEQUENCE [LARGE SCALE GENOMIC DNA]</scope>
    <source>
        <strain evidence="2">ZAV-05</strain>
    </source>
</reference>
<feature type="domain" description="Radical SAM core" evidence="1">
    <location>
        <begin position="218"/>
        <end position="449"/>
    </location>
</feature>
<dbReference type="AlphaFoldDB" id="A0A2J6WLY7"/>
<dbReference type="InterPro" id="IPR006638">
    <property type="entry name" value="Elp3/MiaA/NifB-like_rSAM"/>
</dbReference>
<dbReference type="SMART" id="SM00729">
    <property type="entry name" value="Elp3"/>
    <property type="match status" value="1"/>
</dbReference>